<dbReference type="Gene3D" id="1.20.58.390">
    <property type="entry name" value="Neurotransmitter-gated ion-channel transmembrane domain"/>
    <property type="match status" value="1"/>
</dbReference>
<accession>A0AAD2FHI6</accession>
<dbReference type="AlphaFoldDB" id="A0AAD2FHI6"/>
<name>A0AAD2FHI6_9STRA</name>
<keyword evidence="1" id="KW-1133">Transmembrane helix</keyword>
<dbReference type="SUPFAM" id="SSF55729">
    <property type="entry name" value="Acyl-CoA N-acyltransferases (Nat)"/>
    <property type="match status" value="1"/>
</dbReference>
<dbReference type="InterPro" id="IPR016181">
    <property type="entry name" value="Acyl_CoA_acyltransferase"/>
</dbReference>
<proteinExistence type="predicted"/>
<feature type="transmembrane region" description="Helical" evidence="1">
    <location>
        <begin position="506"/>
        <end position="529"/>
    </location>
</feature>
<dbReference type="Pfam" id="PF00583">
    <property type="entry name" value="Acetyltransf_1"/>
    <property type="match status" value="1"/>
</dbReference>
<dbReference type="PROSITE" id="PS51186">
    <property type="entry name" value="GNAT"/>
    <property type="match status" value="1"/>
</dbReference>
<protein>
    <recommendedName>
        <fullName evidence="2">N-acetyltransferase domain-containing protein</fullName>
    </recommendedName>
</protein>
<gene>
    <name evidence="3" type="ORF">CYCCA115_LOCUS6367</name>
</gene>
<evidence type="ECO:0000256" key="1">
    <source>
        <dbReference type="SAM" id="Phobius"/>
    </source>
</evidence>
<evidence type="ECO:0000313" key="4">
    <source>
        <dbReference type="Proteomes" id="UP001295423"/>
    </source>
</evidence>
<feature type="transmembrane region" description="Helical" evidence="1">
    <location>
        <begin position="541"/>
        <end position="562"/>
    </location>
</feature>
<reference evidence="3" key="1">
    <citation type="submission" date="2023-08" db="EMBL/GenBank/DDBJ databases">
        <authorList>
            <person name="Audoor S."/>
            <person name="Bilcke G."/>
        </authorList>
    </citation>
    <scope>NUCLEOTIDE SEQUENCE</scope>
</reference>
<feature type="transmembrane region" description="Helical" evidence="1">
    <location>
        <begin position="475"/>
        <end position="494"/>
    </location>
</feature>
<dbReference type="Gene3D" id="3.40.630.30">
    <property type="match status" value="1"/>
</dbReference>
<evidence type="ECO:0000259" key="2">
    <source>
        <dbReference type="PROSITE" id="PS51186"/>
    </source>
</evidence>
<comment type="caution">
    <text evidence="3">The sequence shown here is derived from an EMBL/GenBank/DDBJ whole genome shotgun (WGS) entry which is preliminary data.</text>
</comment>
<organism evidence="3 4">
    <name type="scientific">Cylindrotheca closterium</name>
    <dbReference type="NCBI Taxonomy" id="2856"/>
    <lineage>
        <taxon>Eukaryota</taxon>
        <taxon>Sar</taxon>
        <taxon>Stramenopiles</taxon>
        <taxon>Ochrophyta</taxon>
        <taxon>Bacillariophyta</taxon>
        <taxon>Bacillariophyceae</taxon>
        <taxon>Bacillariophycidae</taxon>
        <taxon>Bacillariales</taxon>
        <taxon>Bacillariaceae</taxon>
        <taxon>Cylindrotheca</taxon>
    </lineage>
</organism>
<dbReference type="GO" id="GO:0016747">
    <property type="term" value="F:acyltransferase activity, transferring groups other than amino-acyl groups"/>
    <property type="evidence" value="ECO:0007669"/>
    <property type="project" value="InterPro"/>
</dbReference>
<keyword evidence="1" id="KW-0472">Membrane</keyword>
<dbReference type="Proteomes" id="UP001295423">
    <property type="component" value="Unassembled WGS sequence"/>
</dbReference>
<feature type="transmembrane region" description="Helical" evidence="1">
    <location>
        <begin position="445"/>
        <end position="463"/>
    </location>
</feature>
<sequence>MPNEIQFPLRTKEHAQTRLETEDFPRQHLTLDRETPNIRLARPTDASDLEQLAQSVSLKNLNKSNHVKDGFLVSGFEAKEYSKFSRDAEHFLVLHVRGELVGFLLAYGSEKITQGEELNMHIKTTMCDKFVLIKQICISPHHKHRRKGYASILYKELYARTTHYYEHEGGLTRAIYAAIVKEPANPASLEFHTKMGFIMREMFTPQADGRPRHIYENKQPLTSLDQLTTMETKSENDPIYDYRAMMDPHCVGIGITIYSIGPPDITGNFHCNVRTIMKWRQPGIELVYPRKLDDPSARTNIDMVAHNQSDRNIVRLPRYDLNKDEVDLHQSYAYIDRKDPPDVITWQQVLRGTFLSGLRNVNEFPADVQELDLVYRMWDNDPDDRCRYFRQLHYADNTAWQLCIKRPIKAVAFTFLAPTAKIEVFETSKTSRYVLVVPVARQTKYYLRTVALPIIMITSLNIATNGFGEFEDQAGLNASLLLTTVAYLFITKDVTPETSQVTHLDIITYTALFVSWASILIRYLSLAVVWNETFWVSEKTISFGLCAFAVGIQSSLSLYLYIKHIRLIQRSEMLGEWEPLKQ</sequence>
<dbReference type="InterPro" id="IPR038050">
    <property type="entry name" value="Neuro_actylchol_rec"/>
</dbReference>
<evidence type="ECO:0000313" key="3">
    <source>
        <dbReference type="EMBL" id="CAJ1938985.1"/>
    </source>
</evidence>
<keyword evidence="1" id="KW-0812">Transmembrane</keyword>
<feature type="domain" description="N-acetyltransferase" evidence="2">
    <location>
        <begin position="36"/>
        <end position="222"/>
    </location>
</feature>
<dbReference type="EMBL" id="CAKOGP040000779">
    <property type="protein sequence ID" value="CAJ1938985.1"/>
    <property type="molecule type" value="Genomic_DNA"/>
</dbReference>
<dbReference type="InterPro" id="IPR000182">
    <property type="entry name" value="GNAT_dom"/>
</dbReference>
<keyword evidence="4" id="KW-1185">Reference proteome</keyword>